<feature type="domain" description="DUF2341" evidence="10">
    <location>
        <begin position="75"/>
        <end position="147"/>
    </location>
</feature>
<dbReference type="Pfam" id="PF01618">
    <property type="entry name" value="MotA_ExbB"/>
    <property type="match status" value="1"/>
</dbReference>
<dbReference type="SUPFAM" id="SSF49899">
    <property type="entry name" value="Concanavalin A-like lectins/glucanases"/>
    <property type="match status" value="1"/>
</dbReference>
<keyword evidence="6" id="KW-0653">Protein transport</keyword>
<dbReference type="InterPro" id="IPR013320">
    <property type="entry name" value="ConA-like_dom_sf"/>
</dbReference>
<organism evidence="11 12">
    <name type="scientific">Roseateles albus</name>
    <dbReference type="NCBI Taxonomy" id="2987525"/>
    <lineage>
        <taxon>Bacteria</taxon>
        <taxon>Pseudomonadati</taxon>
        <taxon>Pseudomonadota</taxon>
        <taxon>Betaproteobacteria</taxon>
        <taxon>Burkholderiales</taxon>
        <taxon>Sphaerotilaceae</taxon>
        <taxon>Roseateles</taxon>
    </lineage>
</organism>
<feature type="transmembrane region" description="Helical" evidence="7">
    <location>
        <begin position="475"/>
        <end position="506"/>
    </location>
</feature>
<keyword evidence="3 7" id="KW-0812">Transmembrane</keyword>
<evidence type="ECO:0000256" key="5">
    <source>
        <dbReference type="ARBA" id="ARBA00023136"/>
    </source>
</evidence>
<feature type="transmembrane region" description="Helical" evidence="7">
    <location>
        <begin position="363"/>
        <end position="382"/>
    </location>
</feature>
<dbReference type="PANTHER" id="PTHR30625">
    <property type="entry name" value="PROTEIN TOLQ"/>
    <property type="match status" value="1"/>
</dbReference>
<comment type="subcellular location">
    <subcellularLocation>
        <location evidence="1">Cell membrane</location>
        <topology evidence="1">Multi-pass membrane protein</topology>
    </subcellularLocation>
    <subcellularLocation>
        <location evidence="6">Membrane</location>
        <topology evidence="6">Multi-pass membrane protein</topology>
    </subcellularLocation>
</comment>
<evidence type="ECO:0000256" key="2">
    <source>
        <dbReference type="ARBA" id="ARBA00022475"/>
    </source>
</evidence>
<feature type="chain" id="PRO_5046193213" evidence="8">
    <location>
        <begin position="27"/>
        <end position="571"/>
    </location>
</feature>
<reference evidence="11 12" key="1">
    <citation type="submission" date="2022-10" db="EMBL/GenBank/DDBJ databases">
        <title>Paucibacter sp. hw1 Genome sequencing.</title>
        <authorList>
            <person name="Park S."/>
        </authorList>
    </citation>
    <scope>NUCLEOTIDE SEQUENCE [LARGE SCALE GENOMIC DNA]</scope>
    <source>
        <strain evidence="12">hw1</strain>
    </source>
</reference>
<protein>
    <submittedName>
        <fullName evidence="11">DUF2341 domain-containing protein</fullName>
    </submittedName>
</protein>
<feature type="signal peptide" evidence="8">
    <location>
        <begin position="1"/>
        <end position="26"/>
    </location>
</feature>
<dbReference type="InterPro" id="IPR050790">
    <property type="entry name" value="ExbB/TolQ_transport"/>
</dbReference>
<comment type="caution">
    <text evidence="11">The sequence shown here is derived from an EMBL/GenBank/DDBJ whole genome shotgun (WGS) entry which is preliminary data.</text>
</comment>
<evidence type="ECO:0000256" key="6">
    <source>
        <dbReference type="RuleBase" id="RU004057"/>
    </source>
</evidence>
<keyword evidence="12" id="KW-1185">Reference proteome</keyword>
<dbReference type="PANTHER" id="PTHR30625:SF3">
    <property type="entry name" value="TOL-PAL SYSTEM PROTEIN TOLQ"/>
    <property type="match status" value="1"/>
</dbReference>
<gene>
    <name evidence="11" type="ORF">PRZ03_05470</name>
</gene>
<evidence type="ECO:0000256" key="8">
    <source>
        <dbReference type="SAM" id="SignalP"/>
    </source>
</evidence>
<accession>A0ABT5KC47</accession>
<keyword evidence="2" id="KW-1003">Cell membrane</keyword>
<evidence type="ECO:0000259" key="10">
    <source>
        <dbReference type="Pfam" id="PF10102"/>
    </source>
</evidence>
<evidence type="ECO:0000256" key="3">
    <source>
        <dbReference type="ARBA" id="ARBA00022692"/>
    </source>
</evidence>
<evidence type="ECO:0000256" key="4">
    <source>
        <dbReference type="ARBA" id="ARBA00022989"/>
    </source>
</evidence>
<keyword evidence="5 7" id="KW-0472">Membrane</keyword>
<feature type="domain" description="MotA/TolQ/ExbB proton channel" evidence="9">
    <location>
        <begin position="447"/>
        <end position="554"/>
    </location>
</feature>
<dbReference type="Pfam" id="PF13385">
    <property type="entry name" value="Laminin_G_3"/>
    <property type="match status" value="1"/>
</dbReference>
<comment type="similarity">
    <text evidence="6">Belongs to the exbB/tolQ family.</text>
</comment>
<dbReference type="InterPro" id="IPR018765">
    <property type="entry name" value="DUF2341"/>
</dbReference>
<keyword evidence="4 7" id="KW-1133">Transmembrane helix</keyword>
<sequence>MRKASFRTGLLALALIASAMPGAAHAWWNADWSGRTRITLNTSAQGTETKEAASNVAVAVRLHSGNFDFTSAKEDGSDLRVIAADDKTPLKFSIERFDGVNELAVLWVQMPNVLPGSDKNQFYVYAGNAKATAEPGDSVAAAGFDAATVAAFHYSDKAPAGADHQGGVKPESILTIEPNGLLAASAKLSGAPIVYPLSDKTIVDGGNQLTVSLWVKLDDVANAGVLNWGGLNLRVKGGKLIANAGKTELSGGEVAAAKWTHLALRLGLGKATLFVGGVQVAQGDMATPTLGSSLKVGEGAVGLLDELQVSSNLRSAEWLAVSAGAQGAESRLVASQRETAESGDGEEHAGHFAILVKNLTVDAWVVIIILGIMFVIAFWVTVSKAILVSRAAKDNLSFLKRFRDADKDLLTLAATRKHKHSPLFRLYEAGIVQLEKRKVGQAGGPVLSGPAMNAVKASVDADFVRENAHLNSNMVLLTIAIAGGPFLGLLGTVVGVMITFAAIAAAGDVNVNAIAPGIASALLATVAGLAVAIPALFAYNYLAAQIKNVSSDMQIFIDEFITRVAELHGAP</sequence>
<name>A0ABT5KC47_9BURK</name>
<dbReference type="Proteomes" id="UP001221189">
    <property type="component" value="Unassembled WGS sequence"/>
</dbReference>
<evidence type="ECO:0000313" key="11">
    <source>
        <dbReference type="EMBL" id="MDC8771014.1"/>
    </source>
</evidence>
<keyword evidence="6" id="KW-0813">Transport</keyword>
<dbReference type="InterPro" id="IPR002898">
    <property type="entry name" value="MotA_ExbB_proton_chnl"/>
</dbReference>
<dbReference type="Gene3D" id="2.60.120.200">
    <property type="match status" value="1"/>
</dbReference>
<dbReference type="RefSeq" id="WP_273599376.1">
    <property type="nucleotide sequence ID" value="NZ_JAQQXT010000003.1"/>
</dbReference>
<evidence type="ECO:0000256" key="7">
    <source>
        <dbReference type="SAM" id="Phobius"/>
    </source>
</evidence>
<evidence type="ECO:0000256" key="1">
    <source>
        <dbReference type="ARBA" id="ARBA00004651"/>
    </source>
</evidence>
<keyword evidence="8" id="KW-0732">Signal</keyword>
<dbReference type="EMBL" id="JAQQXT010000003">
    <property type="protein sequence ID" value="MDC8771014.1"/>
    <property type="molecule type" value="Genomic_DNA"/>
</dbReference>
<dbReference type="Pfam" id="PF10102">
    <property type="entry name" value="DUF2341"/>
    <property type="match status" value="1"/>
</dbReference>
<evidence type="ECO:0000313" key="12">
    <source>
        <dbReference type="Proteomes" id="UP001221189"/>
    </source>
</evidence>
<proteinExistence type="inferred from homology"/>
<feature type="transmembrane region" description="Helical" evidence="7">
    <location>
        <begin position="518"/>
        <end position="542"/>
    </location>
</feature>
<evidence type="ECO:0000259" key="9">
    <source>
        <dbReference type="Pfam" id="PF01618"/>
    </source>
</evidence>